<dbReference type="EMBL" id="LFQK01000004">
    <property type="protein sequence ID" value="KNH29714.1"/>
    <property type="molecule type" value="Genomic_DNA"/>
</dbReference>
<comment type="caution">
    <text evidence="2">The sequence shown here is derived from an EMBL/GenBank/DDBJ whole genome shotgun (WGS) entry which is preliminary data.</text>
</comment>
<dbReference type="Proteomes" id="UP000036955">
    <property type="component" value="Unassembled WGS sequence"/>
</dbReference>
<protein>
    <submittedName>
        <fullName evidence="2">Uncharacterized protein</fullName>
    </submittedName>
</protein>
<name>A0A0L1MN73_PSESX</name>
<dbReference type="PATRIC" id="fig|317.197.peg.4033"/>
<evidence type="ECO:0000313" key="3">
    <source>
        <dbReference type="Proteomes" id="UP000036955"/>
    </source>
</evidence>
<organism evidence="2 3">
    <name type="scientific">Pseudomonas syringae</name>
    <dbReference type="NCBI Taxonomy" id="317"/>
    <lineage>
        <taxon>Bacteria</taxon>
        <taxon>Pseudomonadati</taxon>
        <taxon>Pseudomonadota</taxon>
        <taxon>Gammaproteobacteria</taxon>
        <taxon>Pseudomonadales</taxon>
        <taxon>Pseudomonadaceae</taxon>
        <taxon>Pseudomonas</taxon>
    </lineage>
</organism>
<feature type="compositionally biased region" description="Polar residues" evidence="1">
    <location>
        <begin position="25"/>
        <end position="39"/>
    </location>
</feature>
<accession>A0A0L1MN73</accession>
<evidence type="ECO:0000313" key="2">
    <source>
        <dbReference type="EMBL" id="KNH29714.1"/>
    </source>
</evidence>
<dbReference type="AlphaFoldDB" id="A0A0L1MN73"/>
<gene>
    <name evidence="2" type="ORF">ACS77_03300</name>
</gene>
<reference evidence="2 3" key="1">
    <citation type="submission" date="2015-06" db="EMBL/GenBank/DDBJ databases">
        <authorList>
            <person name="Hoefler B.C."/>
            <person name="Straight P.D."/>
        </authorList>
    </citation>
    <scope>NUCLEOTIDE SEQUENCE [LARGE SCALE GENOMIC DNA]</scope>
    <source>
        <strain evidence="2 3">Riq4</strain>
    </source>
</reference>
<sequence>MLIITRSASLIVVAAMPTAVGENDAATQGQESEQGNQQRDSTEHFKILRVIAAMKSKLFIGCNMRPRLQPLIPAVR</sequence>
<proteinExistence type="predicted"/>
<feature type="region of interest" description="Disordered" evidence="1">
    <location>
        <begin position="22"/>
        <end position="41"/>
    </location>
</feature>
<evidence type="ECO:0000256" key="1">
    <source>
        <dbReference type="SAM" id="MobiDB-lite"/>
    </source>
</evidence>